<proteinExistence type="predicted"/>
<keyword evidence="3" id="KW-1185">Reference proteome</keyword>
<feature type="transmembrane region" description="Helical" evidence="1">
    <location>
        <begin position="7"/>
        <end position="30"/>
    </location>
</feature>
<dbReference type="AlphaFoldDB" id="A0A2T5J9L0"/>
<reference evidence="2 3" key="1">
    <citation type="submission" date="2018-04" db="EMBL/GenBank/DDBJ databases">
        <title>Genomic Encyclopedia of Archaeal and Bacterial Type Strains, Phase II (KMG-II): from individual species to whole genera.</title>
        <authorList>
            <person name="Goeker M."/>
        </authorList>
    </citation>
    <scope>NUCLEOTIDE SEQUENCE [LARGE SCALE GENOMIC DNA]</scope>
    <source>
        <strain evidence="2 3">DSM 26809</strain>
    </source>
</reference>
<accession>A0A2T5J9L0</accession>
<dbReference type="Proteomes" id="UP000244168">
    <property type="component" value="Unassembled WGS sequence"/>
</dbReference>
<keyword evidence="1" id="KW-1133">Transmembrane helix</keyword>
<feature type="transmembrane region" description="Helical" evidence="1">
    <location>
        <begin position="71"/>
        <end position="89"/>
    </location>
</feature>
<feature type="transmembrane region" description="Helical" evidence="1">
    <location>
        <begin position="42"/>
        <end position="59"/>
    </location>
</feature>
<dbReference type="EMBL" id="QAOQ01000004">
    <property type="protein sequence ID" value="PTQ96737.1"/>
    <property type="molecule type" value="Genomic_DNA"/>
</dbReference>
<sequence>MKLRVTPLNLATAVFLFLAVYIWIFGAAVVGGPYQQLHLGNAIAWVMLLFAFVVFVLDLMLRNYFQETKKLWLIELSFVVLAAIIFLLVKR</sequence>
<comment type="caution">
    <text evidence="2">The sequence shown here is derived from an EMBL/GenBank/DDBJ whole genome shotgun (WGS) entry which is preliminary data.</text>
</comment>
<dbReference type="RefSeq" id="WP_107828687.1">
    <property type="nucleotide sequence ID" value="NZ_CP160205.1"/>
</dbReference>
<evidence type="ECO:0000313" key="2">
    <source>
        <dbReference type="EMBL" id="PTQ96737.1"/>
    </source>
</evidence>
<gene>
    <name evidence="2" type="ORF">C8P68_104225</name>
</gene>
<dbReference type="OrthoDB" id="769853at2"/>
<organism evidence="2 3">
    <name type="scientific">Mucilaginibacter yixingensis</name>
    <dbReference type="NCBI Taxonomy" id="1295612"/>
    <lineage>
        <taxon>Bacteria</taxon>
        <taxon>Pseudomonadati</taxon>
        <taxon>Bacteroidota</taxon>
        <taxon>Sphingobacteriia</taxon>
        <taxon>Sphingobacteriales</taxon>
        <taxon>Sphingobacteriaceae</taxon>
        <taxon>Mucilaginibacter</taxon>
    </lineage>
</organism>
<keyword evidence="1" id="KW-0472">Membrane</keyword>
<protein>
    <submittedName>
        <fullName evidence="2">Uncharacterized protein</fullName>
    </submittedName>
</protein>
<name>A0A2T5J9L0_9SPHI</name>
<evidence type="ECO:0000256" key="1">
    <source>
        <dbReference type="SAM" id="Phobius"/>
    </source>
</evidence>
<evidence type="ECO:0000313" key="3">
    <source>
        <dbReference type="Proteomes" id="UP000244168"/>
    </source>
</evidence>
<keyword evidence="1" id="KW-0812">Transmembrane</keyword>